<feature type="compositionally biased region" description="Low complexity" evidence="8">
    <location>
        <begin position="383"/>
        <end position="399"/>
    </location>
</feature>
<dbReference type="GO" id="GO:0046872">
    <property type="term" value="F:metal ion binding"/>
    <property type="evidence" value="ECO:0007669"/>
    <property type="project" value="UniProtKB-KW"/>
</dbReference>
<feature type="compositionally biased region" description="Acidic residues" evidence="8">
    <location>
        <begin position="48"/>
        <end position="64"/>
    </location>
</feature>
<comment type="cofactor">
    <cofactor evidence="1">
        <name>Zn(2+)</name>
        <dbReference type="ChEBI" id="CHEBI:29105"/>
    </cofactor>
</comment>
<gene>
    <name evidence="10" type="primary">SIR2</name>
    <name evidence="10" type="ORF">OHK93_002008</name>
</gene>
<reference evidence="10" key="1">
    <citation type="journal article" date="2023" name="Genome Biol. Evol.">
        <title>First Whole Genome Sequence and Flow Cytometry Genome Size Data for the Lichen-Forming Fungus Ramalina farinacea (Ascomycota).</title>
        <authorList>
            <person name="Llewellyn T."/>
            <person name="Mian S."/>
            <person name="Hill R."/>
            <person name="Leitch I.J."/>
            <person name="Gaya E."/>
        </authorList>
    </citation>
    <scope>NUCLEOTIDE SEQUENCE</scope>
    <source>
        <strain evidence="10">LIQ254RAFAR</strain>
    </source>
</reference>
<feature type="region of interest" description="Disordered" evidence="8">
    <location>
        <begin position="25"/>
        <end position="64"/>
    </location>
</feature>
<keyword evidence="4" id="KW-0479">Metal-binding</keyword>
<comment type="similarity">
    <text evidence="2">Belongs to the sirtuin family. Class I subfamily.</text>
</comment>
<evidence type="ECO:0000256" key="2">
    <source>
        <dbReference type="ARBA" id="ARBA00006924"/>
    </source>
</evidence>
<evidence type="ECO:0000256" key="5">
    <source>
        <dbReference type="ARBA" id="ARBA00022833"/>
    </source>
</evidence>
<dbReference type="PANTHER" id="PTHR11085:SF9">
    <property type="entry name" value="NAD-DEPENDENT PROTEIN DEACETYLASE SIRTUIN-1"/>
    <property type="match status" value="1"/>
</dbReference>
<keyword evidence="5" id="KW-0862">Zinc</keyword>
<organism evidence="10 11">
    <name type="scientific">Ramalina farinacea</name>
    <dbReference type="NCBI Taxonomy" id="258253"/>
    <lineage>
        <taxon>Eukaryota</taxon>
        <taxon>Fungi</taxon>
        <taxon>Dikarya</taxon>
        <taxon>Ascomycota</taxon>
        <taxon>Pezizomycotina</taxon>
        <taxon>Lecanoromycetes</taxon>
        <taxon>OSLEUM clade</taxon>
        <taxon>Lecanoromycetidae</taxon>
        <taxon>Lecanorales</taxon>
        <taxon>Lecanorineae</taxon>
        <taxon>Ramalinaceae</taxon>
        <taxon>Ramalina</taxon>
    </lineage>
</organism>
<proteinExistence type="inferred from homology"/>
<dbReference type="InterPro" id="IPR003000">
    <property type="entry name" value="Sirtuin"/>
</dbReference>
<evidence type="ECO:0000256" key="7">
    <source>
        <dbReference type="PROSITE-ProRule" id="PRU00236"/>
    </source>
</evidence>
<keyword evidence="6" id="KW-0520">NAD</keyword>
<evidence type="ECO:0000256" key="3">
    <source>
        <dbReference type="ARBA" id="ARBA00022679"/>
    </source>
</evidence>
<feature type="region of interest" description="Disordered" evidence="8">
    <location>
        <begin position="362"/>
        <end position="399"/>
    </location>
</feature>
<dbReference type="InterPro" id="IPR029035">
    <property type="entry name" value="DHS-like_NAD/FAD-binding_dom"/>
</dbReference>
<dbReference type="Pfam" id="PF02146">
    <property type="entry name" value="SIR2"/>
    <property type="match status" value="1"/>
</dbReference>
<dbReference type="PROSITE" id="PS50305">
    <property type="entry name" value="SIRTUIN"/>
    <property type="match status" value="1"/>
</dbReference>
<keyword evidence="3" id="KW-0808">Transferase</keyword>
<evidence type="ECO:0000256" key="4">
    <source>
        <dbReference type="ARBA" id="ARBA00022723"/>
    </source>
</evidence>
<evidence type="ECO:0000256" key="1">
    <source>
        <dbReference type="ARBA" id="ARBA00001947"/>
    </source>
</evidence>
<comment type="caution">
    <text evidence="7">Lacks conserved residue(s) required for the propagation of feature annotation.</text>
</comment>
<dbReference type="InterPro" id="IPR026590">
    <property type="entry name" value="Ssirtuin_cat_dom"/>
</dbReference>
<feature type="compositionally biased region" description="Basic residues" evidence="8">
    <location>
        <begin position="373"/>
        <end position="382"/>
    </location>
</feature>
<feature type="domain" description="Deacetylase sirtuin-type" evidence="9">
    <location>
        <begin position="163"/>
        <end position="493"/>
    </location>
</feature>
<dbReference type="GO" id="GO:0005634">
    <property type="term" value="C:nucleus"/>
    <property type="evidence" value="ECO:0007669"/>
    <property type="project" value="TreeGrafter"/>
</dbReference>
<dbReference type="GO" id="GO:0070403">
    <property type="term" value="F:NAD+ binding"/>
    <property type="evidence" value="ECO:0007669"/>
    <property type="project" value="InterPro"/>
</dbReference>
<sequence length="506" mass="54802">MVLITDVEAAEGWKAPLQIPAVEVVDLSSETEDHETTRDALESKSGEEDVNTDAGGDEDGEDADDWSIYEELINAEESEEGEPTGDIADSFTPEESLALRNRLRLIGGERFFDETVGNGSIKAKKLITAFGIRPPAFLEGCSDVLYCKLLELGIARELSKRIKLPQYNTLDDAVSLLRRSQNIIVLTGAGISTSLGIPDFRSKETGLYAQLAHLGLSDPQEVFDISLFREDPSIFYSVAKDILPANSNRFSPTHAFIRLLQDKGKLLTNFTQNIDNLEAAAGISPEKLIQCHGSFATATCIECGHHVPGSTIHKDLAAGRVSRCGACLARLRGQHKTTLTSSSSSTVPSLYSAITTTTTTKKRKRCDPSFTSQKKKSSKKNHASSYSDTSSDSDSPSPTAGVMKPDITFFGEPLPADFHTRLLSHDRTLVDLVIVIGTSLKVAPVSEVVGVLPAGVPQIYISREVCGHVEFDVDLLGDCDTVVAELCRKAGWRLRHEMVEEGGGGC</sequence>
<evidence type="ECO:0000256" key="6">
    <source>
        <dbReference type="ARBA" id="ARBA00023027"/>
    </source>
</evidence>
<dbReference type="Proteomes" id="UP001161017">
    <property type="component" value="Unassembled WGS sequence"/>
</dbReference>
<comment type="caution">
    <text evidence="10">The sequence shown here is derived from an EMBL/GenBank/DDBJ whole genome shotgun (WGS) entry which is preliminary data.</text>
</comment>
<name>A0AA43QSK7_9LECA</name>
<evidence type="ECO:0000313" key="10">
    <source>
        <dbReference type="EMBL" id="MDI1490804.1"/>
    </source>
</evidence>
<keyword evidence="11" id="KW-1185">Reference proteome</keyword>
<dbReference type="InterPro" id="IPR050134">
    <property type="entry name" value="NAD-dep_sirtuin_deacylases"/>
</dbReference>
<evidence type="ECO:0000313" key="11">
    <source>
        <dbReference type="Proteomes" id="UP001161017"/>
    </source>
</evidence>
<dbReference type="PANTHER" id="PTHR11085">
    <property type="entry name" value="NAD-DEPENDENT PROTEIN DEACYLASE SIRTUIN-5, MITOCHONDRIAL-RELATED"/>
    <property type="match status" value="1"/>
</dbReference>
<dbReference type="SUPFAM" id="SSF52467">
    <property type="entry name" value="DHS-like NAD/FAD-binding domain"/>
    <property type="match status" value="1"/>
</dbReference>
<evidence type="ECO:0000259" key="9">
    <source>
        <dbReference type="PROSITE" id="PS50305"/>
    </source>
</evidence>
<dbReference type="GO" id="GO:0046970">
    <property type="term" value="F:histone H4K16 deacetylase activity, NAD-dependent"/>
    <property type="evidence" value="ECO:0007669"/>
    <property type="project" value="TreeGrafter"/>
</dbReference>
<dbReference type="Gene3D" id="3.40.50.1220">
    <property type="entry name" value="TPP-binding domain"/>
    <property type="match status" value="1"/>
</dbReference>
<accession>A0AA43QSK7</accession>
<dbReference type="Gene3D" id="3.30.1600.10">
    <property type="entry name" value="SIR2/SIRT2 'Small Domain"/>
    <property type="match status" value="1"/>
</dbReference>
<protein>
    <submittedName>
        <fullName evidence="10">NAD-dependent histone deacetylase sir2</fullName>
    </submittedName>
</protein>
<dbReference type="AlphaFoldDB" id="A0AA43QSK7"/>
<dbReference type="InterPro" id="IPR026591">
    <property type="entry name" value="Sirtuin_cat_small_dom_sf"/>
</dbReference>
<evidence type="ECO:0000256" key="8">
    <source>
        <dbReference type="SAM" id="MobiDB-lite"/>
    </source>
</evidence>
<feature type="compositionally biased region" description="Basic and acidic residues" evidence="8">
    <location>
        <begin position="34"/>
        <end position="47"/>
    </location>
</feature>
<dbReference type="EMBL" id="JAPUFD010000012">
    <property type="protein sequence ID" value="MDI1490804.1"/>
    <property type="molecule type" value="Genomic_DNA"/>
</dbReference>